<comment type="caution">
    <text evidence="4">The sequence shown here is derived from an EMBL/GenBank/DDBJ whole genome shotgun (WGS) entry which is preliminary data.</text>
</comment>
<evidence type="ECO:0000313" key="5">
    <source>
        <dbReference type="Proteomes" id="UP001205890"/>
    </source>
</evidence>
<sequence>MTTEKKPTVIKKYANRRLYHTGTSTYVTLDDLAGMVKGGEDFVVFDAKTGEEITRSVLAQIIFEQEGKSGQNLLPITFLRQLIRFYGDSMQALVPSYLELSLRTLTQNQQKFRDQLSTTFGQNPFGNAAFTAMDEQAQKNMAMFRDALRMFTPFPLAGGDTGEASDKAEGPAGGEIDDLKKQLIEMQRRLDKLSSK</sequence>
<dbReference type="InterPro" id="IPR012909">
    <property type="entry name" value="PHA_DNA-bd_N"/>
</dbReference>
<reference evidence="4 5" key="1">
    <citation type="submission" date="2022-07" db="EMBL/GenBank/DDBJ databases">
        <authorList>
            <person name="Li W.-J."/>
            <person name="Deng Q.-Q."/>
        </authorList>
    </citation>
    <scope>NUCLEOTIDE SEQUENCE [LARGE SCALE GENOMIC DNA]</scope>
    <source>
        <strain evidence="4 5">SYSU M60028</strain>
    </source>
</reference>
<dbReference type="RefSeq" id="WP_254741591.1">
    <property type="nucleotide sequence ID" value="NZ_JANCLU010000008.1"/>
</dbReference>
<feature type="domain" description="PHA accumulation regulator DNA-binding N-terminal" evidence="3">
    <location>
        <begin position="9"/>
        <end position="68"/>
    </location>
</feature>
<dbReference type="InterPro" id="IPR010134">
    <property type="entry name" value="PHA_reg_PhaR"/>
</dbReference>
<protein>
    <submittedName>
        <fullName evidence="4">Polyhydroxyalkanoate synthesis repressor PhaR</fullName>
    </submittedName>
</protein>
<dbReference type="Pfam" id="PF05233">
    <property type="entry name" value="PHB_acc"/>
    <property type="match status" value="1"/>
</dbReference>
<name>A0ABT1LBN0_9HYPH</name>
<organism evidence="4 5">
    <name type="scientific">Alsobacter ponti</name>
    <dbReference type="NCBI Taxonomy" id="2962936"/>
    <lineage>
        <taxon>Bacteria</taxon>
        <taxon>Pseudomonadati</taxon>
        <taxon>Pseudomonadota</taxon>
        <taxon>Alphaproteobacteria</taxon>
        <taxon>Hyphomicrobiales</taxon>
        <taxon>Alsobacteraceae</taxon>
        <taxon>Alsobacter</taxon>
    </lineage>
</organism>
<evidence type="ECO:0000259" key="2">
    <source>
        <dbReference type="Pfam" id="PF05233"/>
    </source>
</evidence>
<accession>A0ABT1LBN0</accession>
<evidence type="ECO:0000313" key="4">
    <source>
        <dbReference type="EMBL" id="MCP8938897.1"/>
    </source>
</evidence>
<keyword evidence="5" id="KW-1185">Reference proteome</keyword>
<proteinExistence type="predicted"/>
<dbReference type="Proteomes" id="UP001205890">
    <property type="component" value="Unassembled WGS sequence"/>
</dbReference>
<evidence type="ECO:0000256" key="1">
    <source>
        <dbReference type="SAM" id="MobiDB-lite"/>
    </source>
</evidence>
<evidence type="ECO:0000259" key="3">
    <source>
        <dbReference type="Pfam" id="PF07879"/>
    </source>
</evidence>
<dbReference type="EMBL" id="JANCLU010000008">
    <property type="protein sequence ID" value="MCP8938897.1"/>
    <property type="molecule type" value="Genomic_DNA"/>
</dbReference>
<feature type="domain" description="PHB accumulation regulatory" evidence="2">
    <location>
        <begin position="74"/>
        <end position="113"/>
    </location>
</feature>
<feature type="region of interest" description="Disordered" evidence="1">
    <location>
        <begin position="159"/>
        <end position="179"/>
    </location>
</feature>
<gene>
    <name evidence="4" type="primary">phaR</name>
    <name evidence="4" type="ORF">NK718_10255</name>
</gene>
<dbReference type="NCBIfam" id="TIGR01848">
    <property type="entry name" value="PHA_reg_PhaR"/>
    <property type="match status" value="1"/>
</dbReference>
<dbReference type="Pfam" id="PF07879">
    <property type="entry name" value="PHB_acc_N"/>
    <property type="match status" value="1"/>
</dbReference>
<dbReference type="InterPro" id="IPR007897">
    <property type="entry name" value="PHB_accumulat"/>
</dbReference>